<keyword evidence="1" id="KW-1133">Transmembrane helix</keyword>
<proteinExistence type="predicted"/>
<dbReference type="EMBL" id="SOMN01000004">
    <property type="protein sequence ID" value="TFE29425.1"/>
    <property type="molecule type" value="Genomic_DNA"/>
</dbReference>
<keyword evidence="3" id="KW-1185">Reference proteome</keyword>
<reference evidence="2 3" key="1">
    <citation type="submission" date="2019-03" db="EMBL/GenBank/DDBJ databases">
        <title>Cohnella endophytica sp. nov., a novel endophytic bacterium isolated from bark of Sonneratia apetala.</title>
        <authorList>
            <person name="Tuo L."/>
        </authorList>
    </citation>
    <scope>NUCLEOTIDE SEQUENCE [LARGE SCALE GENOMIC DNA]</scope>
    <source>
        <strain evidence="2 3">CCTCC AB 208254</strain>
    </source>
</reference>
<name>A0A4Y8M8J3_9BACL</name>
<dbReference type="OrthoDB" id="2660813at2"/>
<organism evidence="2 3">
    <name type="scientific">Cohnella luojiensis</name>
    <dbReference type="NCBI Taxonomy" id="652876"/>
    <lineage>
        <taxon>Bacteria</taxon>
        <taxon>Bacillati</taxon>
        <taxon>Bacillota</taxon>
        <taxon>Bacilli</taxon>
        <taxon>Bacillales</taxon>
        <taxon>Paenibacillaceae</taxon>
        <taxon>Cohnella</taxon>
    </lineage>
</organism>
<evidence type="ECO:0000256" key="1">
    <source>
        <dbReference type="SAM" id="Phobius"/>
    </source>
</evidence>
<comment type="caution">
    <text evidence="2">The sequence shown here is derived from an EMBL/GenBank/DDBJ whole genome shotgun (WGS) entry which is preliminary data.</text>
</comment>
<dbReference type="AlphaFoldDB" id="A0A4Y8M8J3"/>
<keyword evidence="1" id="KW-0472">Membrane</keyword>
<accession>A0A4Y8M8J3</accession>
<dbReference type="RefSeq" id="WP_135151119.1">
    <property type="nucleotide sequence ID" value="NZ_SOMN01000004.1"/>
</dbReference>
<sequence>MRISRRYWLSVALLIVLLIFFYQWVKNLTEIYPAGRFSVTISNKSDYDLVSVETGIVSGASKDLYDKKINAGAKAKIKPELRLTGEGAIYLKYTDSRGDTKEAVVCGYTESLSGRSMVTVYNDRVDVEQNCM</sequence>
<protein>
    <submittedName>
        <fullName evidence="2">Uncharacterized protein</fullName>
    </submittedName>
</protein>
<keyword evidence="1" id="KW-0812">Transmembrane</keyword>
<evidence type="ECO:0000313" key="3">
    <source>
        <dbReference type="Proteomes" id="UP000297900"/>
    </source>
</evidence>
<dbReference type="Proteomes" id="UP000297900">
    <property type="component" value="Unassembled WGS sequence"/>
</dbReference>
<gene>
    <name evidence="2" type="ORF">E2980_05355</name>
</gene>
<feature type="transmembrane region" description="Helical" evidence="1">
    <location>
        <begin position="7"/>
        <end position="25"/>
    </location>
</feature>
<evidence type="ECO:0000313" key="2">
    <source>
        <dbReference type="EMBL" id="TFE29425.1"/>
    </source>
</evidence>